<dbReference type="AlphaFoldDB" id="A0A0M2HBS1"/>
<evidence type="ECO:0000256" key="1">
    <source>
        <dbReference type="ARBA" id="ARBA00023015"/>
    </source>
</evidence>
<dbReference type="PANTHER" id="PTHR30146">
    <property type="entry name" value="LACI-RELATED TRANSCRIPTIONAL REPRESSOR"/>
    <property type="match status" value="1"/>
</dbReference>
<dbReference type="GO" id="GO:0000976">
    <property type="term" value="F:transcription cis-regulatory region binding"/>
    <property type="evidence" value="ECO:0007669"/>
    <property type="project" value="TreeGrafter"/>
</dbReference>
<evidence type="ECO:0000313" key="5">
    <source>
        <dbReference type="EMBL" id="KJL41647.1"/>
    </source>
</evidence>
<evidence type="ECO:0000256" key="2">
    <source>
        <dbReference type="ARBA" id="ARBA00023125"/>
    </source>
</evidence>
<dbReference type="Pfam" id="PF13377">
    <property type="entry name" value="Peripla_BP_3"/>
    <property type="match status" value="1"/>
</dbReference>
<keyword evidence="6" id="KW-1185">Reference proteome</keyword>
<dbReference type="GO" id="GO:0003700">
    <property type="term" value="F:DNA-binding transcription factor activity"/>
    <property type="evidence" value="ECO:0007669"/>
    <property type="project" value="InterPro"/>
</dbReference>
<keyword evidence="3" id="KW-0804">Transcription</keyword>
<gene>
    <name evidence="5" type="primary">araR_1</name>
    <name evidence="5" type="ORF">RS82_02877</name>
</gene>
<accession>A0A0M2HBS1</accession>
<feature type="domain" description="HTH deoR-type" evidence="4">
    <location>
        <begin position="1"/>
        <end position="25"/>
    </location>
</feature>
<dbReference type="Gene3D" id="3.40.50.2300">
    <property type="match status" value="2"/>
</dbReference>
<organism evidence="5 6">
    <name type="scientific">Microbacterium trichothecenolyticum</name>
    <name type="common">Aureobacterium trichothecenolyticum</name>
    <dbReference type="NCBI Taxonomy" id="69370"/>
    <lineage>
        <taxon>Bacteria</taxon>
        <taxon>Bacillati</taxon>
        <taxon>Actinomycetota</taxon>
        <taxon>Actinomycetes</taxon>
        <taxon>Micrococcales</taxon>
        <taxon>Microbacteriaceae</taxon>
        <taxon>Microbacterium</taxon>
    </lineage>
</organism>
<proteinExistence type="predicted"/>
<keyword evidence="2" id="KW-0238">DNA-binding</keyword>
<reference evidence="5 6" key="1">
    <citation type="submission" date="2015-02" db="EMBL/GenBank/DDBJ databases">
        <title>Draft genome sequences of ten Microbacterium spp. with emphasis on heavy metal contaminated environments.</title>
        <authorList>
            <person name="Corretto E."/>
        </authorList>
    </citation>
    <scope>NUCLEOTIDE SEQUENCE [LARGE SCALE GENOMIC DNA]</scope>
    <source>
        <strain evidence="5 6">DSM 8608</strain>
    </source>
</reference>
<name>A0A0M2HBS1_MICTR</name>
<evidence type="ECO:0000256" key="3">
    <source>
        <dbReference type="ARBA" id="ARBA00023163"/>
    </source>
</evidence>
<dbReference type="InterPro" id="IPR001034">
    <property type="entry name" value="DeoR_HTH"/>
</dbReference>
<dbReference type="Pfam" id="PF08220">
    <property type="entry name" value="HTH_DeoR"/>
    <property type="match status" value="1"/>
</dbReference>
<dbReference type="Proteomes" id="UP000034098">
    <property type="component" value="Unassembled WGS sequence"/>
</dbReference>
<dbReference type="EMBL" id="JYJA01000037">
    <property type="protein sequence ID" value="KJL41647.1"/>
    <property type="molecule type" value="Genomic_DNA"/>
</dbReference>
<dbReference type="InterPro" id="IPR028082">
    <property type="entry name" value="Peripla_BP_I"/>
</dbReference>
<keyword evidence="1" id="KW-0805">Transcription regulation</keyword>
<dbReference type="PROSITE" id="PS51000">
    <property type="entry name" value="HTH_DEOR_2"/>
    <property type="match status" value="1"/>
</dbReference>
<dbReference type="PANTHER" id="PTHR30146:SF109">
    <property type="entry name" value="HTH-TYPE TRANSCRIPTIONAL REGULATOR GALS"/>
    <property type="match status" value="1"/>
</dbReference>
<evidence type="ECO:0000259" key="4">
    <source>
        <dbReference type="PROSITE" id="PS51000"/>
    </source>
</evidence>
<comment type="caution">
    <text evidence="5">The sequence shown here is derived from an EMBL/GenBank/DDBJ whole genome shotgun (WGS) entry which is preliminary data.</text>
</comment>
<evidence type="ECO:0000313" key="6">
    <source>
        <dbReference type="Proteomes" id="UP000034098"/>
    </source>
</evidence>
<dbReference type="PATRIC" id="fig|69370.6.peg.2924"/>
<dbReference type="SUPFAM" id="SSF53822">
    <property type="entry name" value="Periplasmic binding protein-like I"/>
    <property type="match status" value="1"/>
</dbReference>
<sequence length="320" mass="34759">MTIRRDMDELEEAGRLVRVHGGAIAATAPPVPQSALTNIGVVVPGTVGHFPMIIRGMDAASHALRARLVLATSQYHPDVERRQAERLVEAGVKGLILAPTLREQTEEELAEWVRQQPVPVVFLERRLESTALASFDSVRSDHARGAVLAVEHLHRLGHERVGIALLERTATAPLIREGYARAIERLGMKSAPYRALPKRDEEHDGRLDIELAAFIDECLESGTTAALVHTDVEAARIVELAVDRGLRIPDDLALVAYDDNTAAFALVPLSAVTAPRRDLGGEALSTVMHRVSEAGDGDRAPRNLAILPRLTVRESCGARA</sequence>
<protein>
    <submittedName>
        <fullName evidence="5">Arabinose metabolism transcriptional repressor</fullName>
    </submittedName>
</protein>
<dbReference type="InterPro" id="IPR046335">
    <property type="entry name" value="LacI/GalR-like_sensor"/>
</dbReference>